<comment type="caution">
    <text evidence="2">The sequence shown here is derived from an EMBL/GenBank/DDBJ whole genome shotgun (WGS) entry which is preliminary data.</text>
</comment>
<reference evidence="2" key="1">
    <citation type="submission" date="2022-05" db="EMBL/GenBank/DDBJ databases">
        <title>A multi-omics perspective on studying reproductive biology in Daphnia sinensis.</title>
        <authorList>
            <person name="Jia J."/>
        </authorList>
    </citation>
    <scope>NUCLEOTIDE SEQUENCE</scope>
    <source>
        <strain evidence="2">WSL</strain>
    </source>
</reference>
<dbReference type="InterPro" id="IPR025324">
    <property type="entry name" value="DUF4230"/>
</dbReference>
<dbReference type="AlphaFoldDB" id="A0AAD5KUT7"/>
<organism evidence="2 3">
    <name type="scientific">Daphnia sinensis</name>
    <dbReference type="NCBI Taxonomy" id="1820382"/>
    <lineage>
        <taxon>Eukaryota</taxon>
        <taxon>Metazoa</taxon>
        <taxon>Ecdysozoa</taxon>
        <taxon>Arthropoda</taxon>
        <taxon>Crustacea</taxon>
        <taxon>Branchiopoda</taxon>
        <taxon>Diplostraca</taxon>
        <taxon>Cladocera</taxon>
        <taxon>Anomopoda</taxon>
        <taxon>Daphniidae</taxon>
        <taxon>Daphnia</taxon>
        <taxon>Daphnia similis group</taxon>
    </lineage>
</organism>
<dbReference type="Proteomes" id="UP000820818">
    <property type="component" value="Unassembled WGS sequence"/>
</dbReference>
<protein>
    <recommendedName>
        <fullName evidence="4">DUF4230 domain-containing protein</fullName>
    </recommendedName>
</protein>
<dbReference type="EMBL" id="WJBH02000170">
    <property type="protein sequence ID" value="KAI9550256.1"/>
    <property type="molecule type" value="Genomic_DNA"/>
</dbReference>
<evidence type="ECO:0000256" key="1">
    <source>
        <dbReference type="SAM" id="MobiDB-lite"/>
    </source>
</evidence>
<name>A0AAD5KUT7_9CRUS</name>
<dbReference type="Pfam" id="PF14014">
    <property type="entry name" value="DUF4230"/>
    <property type="match status" value="1"/>
</dbReference>
<proteinExistence type="predicted"/>
<evidence type="ECO:0000313" key="3">
    <source>
        <dbReference type="Proteomes" id="UP000820818"/>
    </source>
</evidence>
<evidence type="ECO:0008006" key="4">
    <source>
        <dbReference type="Google" id="ProtNLM"/>
    </source>
</evidence>
<feature type="compositionally biased region" description="Polar residues" evidence="1">
    <location>
        <begin position="342"/>
        <end position="370"/>
    </location>
</feature>
<keyword evidence="3" id="KW-1185">Reference proteome</keyword>
<accession>A0AAD5KUT7</accession>
<feature type="region of interest" description="Disordered" evidence="1">
    <location>
        <begin position="340"/>
        <end position="376"/>
    </location>
</feature>
<sequence length="376" mass="42944">MTYVPADFKLNLDEQKTLEILSNPQRYKQEFDDLILNFNTNLVVHVSNRMGLNNQLRTAAVNEYRKMHPYIRQMYFNDFIGLSDTTSQIYQAWYENQGATAVDLLNEVASKYTCFFITNIMATVLKTQDGKLAVKGNKIETPCGIALTEGLRPMVRRLHDAAAIRDFSRAKGLMKEKVEKAITELAVMEVRDKKGINVNNSTKVWGYDVSSTNVDITAISIIKVGFNLSQFMDISVDDKSRIVVVTLPQPQILSHEVYPKIENLDVGWMRELNSQDFNDNINKLRQAFREDALNSDIFSKARQRADGVMEMMLLPVVQNISKSYKVAVRFKNAQEVLDYNLPKQNNKPQSNSAPKTQAPQKRLDGQQTPPQYYKPN</sequence>
<gene>
    <name evidence="2" type="ORF">GHT06_007227</name>
</gene>
<evidence type="ECO:0000313" key="2">
    <source>
        <dbReference type="EMBL" id="KAI9550256.1"/>
    </source>
</evidence>